<evidence type="ECO:0000313" key="2">
    <source>
        <dbReference type="Proteomes" id="UP000306319"/>
    </source>
</evidence>
<comment type="caution">
    <text evidence="1">The sequence shown here is derived from an EMBL/GenBank/DDBJ whole genome shotgun (WGS) entry which is preliminary data.</text>
</comment>
<organism evidence="1 2">
    <name type="scientific">Lepagella muris</name>
    <dbReference type="NCBI Taxonomy" id="3032870"/>
    <lineage>
        <taxon>Bacteria</taxon>
        <taxon>Pseudomonadati</taxon>
        <taxon>Bacteroidota</taxon>
        <taxon>Bacteroidia</taxon>
        <taxon>Bacteroidales</taxon>
        <taxon>Muribaculaceae</taxon>
        <taxon>Lepagella</taxon>
    </lineage>
</organism>
<sequence>MSEAIYIEEALIEMADERQAQQLLRFFKTSPGEYGEGDKFIGLKNPQVRLVVKETWKSTPLSEATRLVRSPLHEVRLCGLLIMVEQYLRAMKKGDEALMSEIFETYLSLHPHINNWDLVDLSAIKIVGNHEVRHPELRLMDEWIKPEGHTLWQQRIAMVSSWMLIRNKRPDVCFRRAAMLLTSPHDLLHKAAGWMLRETWKKGYVMQLRDFLESNVEAMPSIMLSYACEKMSITERHEWQAKRKKNILNINV</sequence>
<proteinExistence type="predicted"/>
<protein>
    <submittedName>
        <fullName evidence="1">DNA alkylation repair protein</fullName>
    </submittedName>
</protein>
<accession>A0AC61RH73</accession>
<gene>
    <name evidence="1" type="ORF">E5331_07450</name>
</gene>
<evidence type="ECO:0000313" key="1">
    <source>
        <dbReference type="EMBL" id="TGY79206.1"/>
    </source>
</evidence>
<reference evidence="1" key="1">
    <citation type="submission" date="2019-04" db="EMBL/GenBank/DDBJ databases">
        <title>Microbes associate with the intestines of laboratory mice.</title>
        <authorList>
            <person name="Navarre W."/>
            <person name="Wong E."/>
            <person name="Huang K."/>
            <person name="Tropini C."/>
            <person name="Ng K."/>
            <person name="Yu B."/>
        </authorList>
    </citation>
    <scope>NUCLEOTIDE SEQUENCE</scope>
    <source>
        <strain evidence="1">NM04_E33</strain>
    </source>
</reference>
<dbReference type="EMBL" id="SRYB01000008">
    <property type="protein sequence ID" value="TGY79206.1"/>
    <property type="molecule type" value="Genomic_DNA"/>
</dbReference>
<name>A0AC61RH73_9BACT</name>
<keyword evidence="2" id="KW-1185">Reference proteome</keyword>
<dbReference type="Proteomes" id="UP000306319">
    <property type="component" value="Unassembled WGS sequence"/>
</dbReference>